<dbReference type="EMBL" id="MVGT01003059">
    <property type="protein sequence ID" value="OVA05616.1"/>
    <property type="molecule type" value="Genomic_DNA"/>
</dbReference>
<keyword evidence="2" id="KW-1185">Reference proteome</keyword>
<evidence type="ECO:0000313" key="2">
    <source>
        <dbReference type="Proteomes" id="UP000195402"/>
    </source>
</evidence>
<protein>
    <submittedName>
        <fullName evidence="1">Uncharacterized protein</fullName>
    </submittedName>
</protein>
<comment type="caution">
    <text evidence="1">The sequence shown here is derived from an EMBL/GenBank/DDBJ whole genome shotgun (WGS) entry which is preliminary data.</text>
</comment>
<sequence length="59" mass="6714">MKKSPLRVQSLAKMENQFCGKEGLVKLLKQHFGYSEFRGKQLEAIEAILSGLVNLFVIF</sequence>
<dbReference type="Gene3D" id="3.40.50.300">
    <property type="entry name" value="P-loop containing nucleotide triphosphate hydrolases"/>
    <property type="match status" value="1"/>
</dbReference>
<accession>A0A200Q5A9</accession>
<name>A0A200Q5A9_MACCD</name>
<gene>
    <name evidence="1" type="ORF">BVC80_7003g3</name>
</gene>
<dbReference type="STRING" id="56857.A0A200Q5A9"/>
<organism evidence="1 2">
    <name type="scientific">Macleaya cordata</name>
    <name type="common">Five-seeded plume-poppy</name>
    <name type="synonym">Bocconia cordata</name>
    <dbReference type="NCBI Taxonomy" id="56857"/>
    <lineage>
        <taxon>Eukaryota</taxon>
        <taxon>Viridiplantae</taxon>
        <taxon>Streptophyta</taxon>
        <taxon>Embryophyta</taxon>
        <taxon>Tracheophyta</taxon>
        <taxon>Spermatophyta</taxon>
        <taxon>Magnoliopsida</taxon>
        <taxon>Ranunculales</taxon>
        <taxon>Papaveraceae</taxon>
        <taxon>Papaveroideae</taxon>
        <taxon>Macleaya</taxon>
    </lineage>
</organism>
<reference evidence="1 2" key="1">
    <citation type="journal article" date="2017" name="Mol. Plant">
        <title>The Genome of Medicinal Plant Macleaya cordata Provides New Insights into Benzylisoquinoline Alkaloids Metabolism.</title>
        <authorList>
            <person name="Liu X."/>
            <person name="Liu Y."/>
            <person name="Huang P."/>
            <person name="Ma Y."/>
            <person name="Qing Z."/>
            <person name="Tang Q."/>
            <person name="Cao H."/>
            <person name="Cheng P."/>
            <person name="Zheng Y."/>
            <person name="Yuan Z."/>
            <person name="Zhou Y."/>
            <person name="Liu J."/>
            <person name="Tang Z."/>
            <person name="Zhuo Y."/>
            <person name="Zhang Y."/>
            <person name="Yu L."/>
            <person name="Huang J."/>
            <person name="Yang P."/>
            <person name="Peng Q."/>
            <person name="Zhang J."/>
            <person name="Jiang W."/>
            <person name="Zhang Z."/>
            <person name="Lin K."/>
            <person name="Ro D.K."/>
            <person name="Chen X."/>
            <person name="Xiong X."/>
            <person name="Shang Y."/>
            <person name="Huang S."/>
            <person name="Zeng J."/>
        </authorList>
    </citation>
    <scope>NUCLEOTIDE SEQUENCE [LARGE SCALE GENOMIC DNA]</scope>
    <source>
        <strain evidence="2">cv. BLH2017</strain>
        <tissue evidence="1">Root</tissue>
    </source>
</reference>
<proteinExistence type="predicted"/>
<dbReference type="InterPro" id="IPR027417">
    <property type="entry name" value="P-loop_NTPase"/>
</dbReference>
<dbReference type="InParanoid" id="A0A200Q5A9"/>
<dbReference type="OrthoDB" id="10261556at2759"/>
<dbReference type="AlphaFoldDB" id="A0A200Q5A9"/>
<dbReference type="Proteomes" id="UP000195402">
    <property type="component" value="Unassembled WGS sequence"/>
</dbReference>
<evidence type="ECO:0000313" key="1">
    <source>
        <dbReference type="EMBL" id="OVA05616.1"/>
    </source>
</evidence>